<protein>
    <submittedName>
        <fullName evidence="3">Flagellar hook-associated protein FlgK</fullName>
    </submittedName>
</protein>
<organism evidence="3">
    <name type="scientific">hydrothermal vent metagenome</name>
    <dbReference type="NCBI Taxonomy" id="652676"/>
    <lineage>
        <taxon>unclassified sequences</taxon>
        <taxon>metagenomes</taxon>
        <taxon>ecological metagenomes</taxon>
    </lineage>
</organism>
<dbReference type="GO" id="GO:0005198">
    <property type="term" value="F:structural molecule activity"/>
    <property type="evidence" value="ECO:0007669"/>
    <property type="project" value="InterPro"/>
</dbReference>
<dbReference type="InterPro" id="IPR010930">
    <property type="entry name" value="Flg_bb/hook_C_dom"/>
</dbReference>
<feature type="domain" description="Flagellar basal-body/hook protein C-terminal" evidence="2">
    <location>
        <begin position="130"/>
        <end position="168"/>
    </location>
</feature>
<dbReference type="AlphaFoldDB" id="A0A3B0Y1E6"/>
<gene>
    <name evidence="3" type="ORF">MNBD_GAMMA09-2883</name>
</gene>
<keyword evidence="3" id="KW-0282">Flagellum</keyword>
<proteinExistence type="inferred from homology"/>
<keyword evidence="3" id="KW-0966">Cell projection</keyword>
<dbReference type="InterPro" id="IPR002371">
    <property type="entry name" value="FlgK"/>
</dbReference>
<dbReference type="PANTHER" id="PTHR30033:SF1">
    <property type="entry name" value="FLAGELLAR HOOK-ASSOCIATED PROTEIN 1"/>
    <property type="match status" value="1"/>
</dbReference>
<feature type="non-terminal residue" evidence="3">
    <location>
        <position position="1"/>
    </location>
</feature>
<reference evidence="3" key="1">
    <citation type="submission" date="2018-06" db="EMBL/GenBank/DDBJ databases">
        <authorList>
            <person name="Zhirakovskaya E."/>
        </authorList>
    </citation>
    <scope>NUCLEOTIDE SEQUENCE</scope>
</reference>
<sequence>TVDVFFDPANPAGTFDVVDRSSGIVLQNDVAYFDGISISQNGWQLQLSGAPQPGDTLTVQNNSNAVGDNRNMLLMAGIQTESVLNNGNATLEQSYNSLISEVGVVTQQVKINLQVEESILQQAFERRESISGVNLDEEAADLIRFQQAYQAAARVIQTSQEIFNSLLSAV</sequence>
<comment type="similarity">
    <text evidence="1">Belongs to the flagella basal body rod proteins family.</text>
</comment>
<dbReference type="GO" id="GO:0044780">
    <property type="term" value="P:bacterial-type flagellum assembly"/>
    <property type="evidence" value="ECO:0007669"/>
    <property type="project" value="InterPro"/>
</dbReference>
<dbReference type="PANTHER" id="PTHR30033">
    <property type="entry name" value="FLAGELLAR HOOK-ASSOCIATED PROTEIN 1"/>
    <property type="match status" value="1"/>
</dbReference>
<dbReference type="SUPFAM" id="SSF64518">
    <property type="entry name" value="Phase 1 flagellin"/>
    <property type="match status" value="1"/>
</dbReference>
<keyword evidence="3" id="KW-0969">Cilium</keyword>
<evidence type="ECO:0000256" key="1">
    <source>
        <dbReference type="ARBA" id="ARBA00009677"/>
    </source>
</evidence>
<dbReference type="EMBL" id="UOFI01000157">
    <property type="protein sequence ID" value="VAW69407.1"/>
    <property type="molecule type" value="Genomic_DNA"/>
</dbReference>
<accession>A0A3B0Y1E6</accession>
<dbReference type="Pfam" id="PF06429">
    <property type="entry name" value="Flg_bbr_C"/>
    <property type="match status" value="1"/>
</dbReference>
<name>A0A3B0Y1E6_9ZZZZ</name>
<evidence type="ECO:0000313" key="3">
    <source>
        <dbReference type="EMBL" id="VAW69407.1"/>
    </source>
</evidence>
<evidence type="ECO:0000259" key="2">
    <source>
        <dbReference type="Pfam" id="PF06429"/>
    </source>
</evidence>
<dbReference type="GO" id="GO:0009424">
    <property type="term" value="C:bacterial-type flagellum hook"/>
    <property type="evidence" value="ECO:0007669"/>
    <property type="project" value="InterPro"/>
</dbReference>